<dbReference type="Pfam" id="PF01842">
    <property type="entry name" value="ACT"/>
    <property type="match status" value="1"/>
</dbReference>
<gene>
    <name evidence="13" type="primary">pheA</name>
    <name evidence="13" type="ORF">KTA_31460</name>
</gene>
<dbReference type="FunFam" id="3.30.70.260:FF:000012">
    <property type="entry name" value="Prephenate dehydratase"/>
    <property type="match status" value="1"/>
</dbReference>
<reference evidence="13" key="1">
    <citation type="submission" date="2018-12" db="EMBL/GenBank/DDBJ databases">
        <title>Novel natural products biosynthetic potential of the class Ktedonobacteria.</title>
        <authorList>
            <person name="Zheng Y."/>
            <person name="Saitou A."/>
            <person name="Wang C.M."/>
            <person name="Toyoda A."/>
            <person name="Minakuchi Y."/>
            <person name="Sekiguchi Y."/>
            <person name="Ueda K."/>
            <person name="Takano H."/>
            <person name="Sakai Y."/>
            <person name="Yokota A."/>
            <person name="Yabe S."/>
        </authorList>
    </citation>
    <scope>NUCLEOTIDE SEQUENCE</scope>
    <source>
        <strain evidence="13">A3-2</strain>
    </source>
</reference>
<proteinExistence type="predicted"/>
<evidence type="ECO:0000256" key="3">
    <source>
        <dbReference type="ARBA" id="ARBA00021872"/>
    </source>
</evidence>
<dbReference type="PIRSF" id="PIRSF001500">
    <property type="entry name" value="Chor_mut_pdt_Ppr"/>
    <property type="match status" value="1"/>
</dbReference>
<dbReference type="InterPro" id="IPR008242">
    <property type="entry name" value="Chor_mutase/pphenate_deHydtase"/>
</dbReference>
<dbReference type="GO" id="GO:0005737">
    <property type="term" value="C:cytoplasm"/>
    <property type="evidence" value="ECO:0007669"/>
    <property type="project" value="TreeGrafter"/>
</dbReference>
<dbReference type="InterPro" id="IPR001086">
    <property type="entry name" value="Preph_deHydtase"/>
</dbReference>
<dbReference type="Gene3D" id="3.40.190.10">
    <property type="entry name" value="Periplasmic binding protein-like II"/>
    <property type="match status" value="2"/>
</dbReference>
<name>A0A455T336_9CHLR</name>
<dbReference type="UniPathway" id="UPA00121">
    <property type="reaction ID" value="UER00345"/>
</dbReference>
<evidence type="ECO:0000256" key="5">
    <source>
        <dbReference type="ARBA" id="ARBA00023141"/>
    </source>
</evidence>
<dbReference type="InterPro" id="IPR002912">
    <property type="entry name" value="ACT_dom"/>
</dbReference>
<evidence type="ECO:0000256" key="8">
    <source>
        <dbReference type="ARBA" id="ARBA00047848"/>
    </source>
</evidence>
<evidence type="ECO:0000256" key="1">
    <source>
        <dbReference type="ARBA" id="ARBA00004741"/>
    </source>
</evidence>
<keyword evidence="5" id="KW-0057">Aromatic amino acid biosynthesis</keyword>
<evidence type="ECO:0000256" key="6">
    <source>
        <dbReference type="ARBA" id="ARBA00023222"/>
    </source>
</evidence>
<keyword evidence="7" id="KW-0456">Lyase</keyword>
<dbReference type="CDD" id="cd13631">
    <property type="entry name" value="PBP2_Ct-PDT_like"/>
    <property type="match status" value="1"/>
</dbReference>
<dbReference type="SUPFAM" id="SSF53850">
    <property type="entry name" value="Periplasmic binding protein-like II"/>
    <property type="match status" value="1"/>
</dbReference>
<evidence type="ECO:0000259" key="11">
    <source>
        <dbReference type="PROSITE" id="PS51171"/>
    </source>
</evidence>
<dbReference type="EMBL" id="AP019377">
    <property type="protein sequence ID" value="BBH94947.1"/>
    <property type="molecule type" value="Genomic_DNA"/>
</dbReference>
<comment type="pathway">
    <text evidence="1">Amino-acid biosynthesis; L-phenylalanine biosynthesis; phenylpyruvate from prephenate: step 1/1.</text>
</comment>
<dbReference type="PROSITE" id="PS51671">
    <property type="entry name" value="ACT"/>
    <property type="match status" value="1"/>
</dbReference>
<organism evidence="13">
    <name type="scientific">Thermogemmatispora argillosa</name>
    <dbReference type="NCBI Taxonomy" id="2045280"/>
    <lineage>
        <taxon>Bacteria</taxon>
        <taxon>Bacillati</taxon>
        <taxon>Chloroflexota</taxon>
        <taxon>Ktedonobacteria</taxon>
        <taxon>Thermogemmatisporales</taxon>
        <taxon>Thermogemmatisporaceae</taxon>
        <taxon>Thermogemmatispora</taxon>
    </lineage>
</organism>
<dbReference type="Gene3D" id="3.30.70.260">
    <property type="match status" value="1"/>
</dbReference>
<evidence type="ECO:0000313" key="13">
    <source>
        <dbReference type="EMBL" id="BBH94947.1"/>
    </source>
</evidence>
<dbReference type="PROSITE" id="PS51171">
    <property type="entry name" value="PREPHENATE_DEHYDR_3"/>
    <property type="match status" value="1"/>
</dbReference>
<feature type="site" description="Essential for prephenate dehydratase activity" evidence="9">
    <location>
        <position position="215"/>
    </location>
</feature>
<evidence type="ECO:0000256" key="10">
    <source>
        <dbReference type="SAM" id="MobiDB-lite"/>
    </source>
</evidence>
<sequence>MVQSLEHQQDHSPLEEPASLGVSRPAGGEEQGKSTVTSAARAIALRVAFQGERGAFGEEAVRAYFGPASEPQPYRSFADVFHAVASGAVDYGLVPVENSQAGSINEVYDLLRQHDLFVIGEISLPVNHCLLCLPGQQLSDIKRVISHPQALAQSEAFLRELGVEVVASYDTAGSAKMIREQNLRGVAAVAGAAAADLYGLQILAEGIQTIKDNHTRFIALGRDPAPRREGPAKTMIVMATPHQPGALYRCLGVLAERGINLLKLESRPSRQRIWEYVFYLDFEGHRDDPPVRSALADLAQYTTFCKVLGSFPRQI</sequence>
<dbReference type="GO" id="GO:0004664">
    <property type="term" value="F:prephenate dehydratase activity"/>
    <property type="evidence" value="ECO:0007669"/>
    <property type="project" value="UniProtKB-EC"/>
</dbReference>
<keyword evidence="4" id="KW-0028">Amino-acid biosynthesis</keyword>
<dbReference type="CDD" id="cd04905">
    <property type="entry name" value="ACT_CM-PDT"/>
    <property type="match status" value="1"/>
</dbReference>
<dbReference type="InterPro" id="IPR045865">
    <property type="entry name" value="ACT-like_dom_sf"/>
</dbReference>
<dbReference type="NCBIfam" id="NF008865">
    <property type="entry name" value="PRK11898.1"/>
    <property type="match status" value="1"/>
</dbReference>
<dbReference type="PANTHER" id="PTHR21022">
    <property type="entry name" value="PREPHENATE DEHYDRATASE P PROTEIN"/>
    <property type="match status" value="1"/>
</dbReference>
<evidence type="ECO:0000256" key="2">
    <source>
        <dbReference type="ARBA" id="ARBA00013147"/>
    </source>
</evidence>
<dbReference type="Pfam" id="PF00800">
    <property type="entry name" value="PDT"/>
    <property type="match status" value="1"/>
</dbReference>
<keyword evidence="6" id="KW-0584">Phenylalanine biosynthesis</keyword>
<feature type="domain" description="ACT" evidence="12">
    <location>
        <begin position="235"/>
        <end position="312"/>
    </location>
</feature>
<accession>A0A455T336</accession>
<dbReference type="PANTHER" id="PTHR21022:SF19">
    <property type="entry name" value="PREPHENATE DEHYDRATASE-RELATED"/>
    <property type="match status" value="1"/>
</dbReference>
<evidence type="ECO:0000256" key="7">
    <source>
        <dbReference type="ARBA" id="ARBA00023239"/>
    </source>
</evidence>
<evidence type="ECO:0000256" key="4">
    <source>
        <dbReference type="ARBA" id="ARBA00022605"/>
    </source>
</evidence>
<dbReference type="SUPFAM" id="SSF55021">
    <property type="entry name" value="ACT-like"/>
    <property type="match status" value="1"/>
</dbReference>
<feature type="domain" description="Prephenate dehydratase" evidence="11">
    <location>
        <begin position="46"/>
        <end position="222"/>
    </location>
</feature>
<dbReference type="AlphaFoldDB" id="A0A455T336"/>
<dbReference type="GO" id="GO:0009094">
    <property type="term" value="P:L-phenylalanine biosynthetic process"/>
    <property type="evidence" value="ECO:0007669"/>
    <property type="project" value="UniProtKB-UniPathway"/>
</dbReference>
<evidence type="ECO:0000259" key="12">
    <source>
        <dbReference type="PROSITE" id="PS51671"/>
    </source>
</evidence>
<comment type="catalytic activity">
    <reaction evidence="8">
        <text>prephenate + H(+) = 3-phenylpyruvate + CO2 + H2O</text>
        <dbReference type="Rhea" id="RHEA:21648"/>
        <dbReference type="ChEBI" id="CHEBI:15377"/>
        <dbReference type="ChEBI" id="CHEBI:15378"/>
        <dbReference type="ChEBI" id="CHEBI:16526"/>
        <dbReference type="ChEBI" id="CHEBI:18005"/>
        <dbReference type="ChEBI" id="CHEBI:29934"/>
        <dbReference type="EC" id="4.2.1.51"/>
    </reaction>
</comment>
<protein>
    <recommendedName>
        <fullName evidence="3">Prephenate dehydratase</fullName>
        <ecNumber evidence="2">4.2.1.51</ecNumber>
    </recommendedName>
</protein>
<evidence type="ECO:0000256" key="9">
    <source>
        <dbReference type="PIRSR" id="PIRSR001500-2"/>
    </source>
</evidence>
<feature type="region of interest" description="Disordered" evidence="10">
    <location>
        <begin position="1"/>
        <end position="35"/>
    </location>
</feature>
<dbReference type="EC" id="4.2.1.51" evidence="2"/>